<organism evidence="3 4">
    <name type="scientific">Streptomyces venetus</name>
    <dbReference type="NCBI Taxonomy" id="1701086"/>
    <lineage>
        <taxon>Bacteria</taxon>
        <taxon>Bacillati</taxon>
        <taxon>Actinomycetota</taxon>
        <taxon>Actinomycetes</taxon>
        <taxon>Kitasatosporales</taxon>
        <taxon>Streptomycetaceae</taxon>
        <taxon>Streptomyces</taxon>
    </lineage>
</organism>
<reference evidence="4" key="1">
    <citation type="journal article" date="2019" name="Int. J. Syst. Evol. Microbiol.">
        <title>The Global Catalogue of Microorganisms (GCM) 10K type strain sequencing project: providing services to taxonomists for standard genome sequencing and annotation.</title>
        <authorList>
            <consortium name="The Broad Institute Genomics Platform"/>
            <consortium name="The Broad Institute Genome Sequencing Center for Infectious Disease"/>
            <person name="Wu L."/>
            <person name="Ma J."/>
        </authorList>
    </citation>
    <scope>NUCLEOTIDE SEQUENCE [LARGE SCALE GENOMIC DNA]</scope>
    <source>
        <strain evidence="4">JCM 31290</strain>
    </source>
</reference>
<dbReference type="EMBL" id="BAABET010000007">
    <property type="protein sequence ID" value="GAA4322493.1"/>
    <property type="molecule type" value="Genomic_DNA"/>
</dbReference>
<evidence type="ECO:0000313" key="3">
    <source>
        <dbReference type="EMBL" id="GAA4322493.1"/>
    </source>
</evidence>
<dbReference type="InterPro" id="IPR018958">
    <property type="entry name" value="Knr4/Smi1-like_dom"/>
</dbReference>
<evidence type="ECO:0000256" key="1">
    <source>
        <dbReference type="SAM" id="MobiDB-lite"/>
    </source>
</evidence>
<keyword evidence="4" id="KW-1185">Reference proteome</keyword>
<accession>A0ABP8GDT1</accession>
<evidence type="ECO:0000259" key="2">
    <source>
        <dbReference type="SMART" id="SM00860"/>
    </source>
</evidence>
<dbReference type="RefSeq" id="WP_345663654.1">
    <property type="nucleotide sequence ID" value="NZ_BAABET010000007.1"/>
</dbReference>
<proteinExistence type="predicted"/>
<gene>
    <name evidence="3" type="ORF">GCM10023086_47730</name>
</gene>
<evidence type="ECO:0000313" key="4">
    <source>
        <dbReference type="Proteomes" id="UP001501115"/>
    </source>
</evidence>
<sequence>MSIPAVEESWARVDAWLARHAPRTHATLRPPAPRAGIEAAERTLGVPFPPDLVASLRCHDGVELGDGAMELASYGALCAVADIVRSATLLGGVTEEAEEGAERLPLTRGSARGASDALFLACRPGPHHGRVVGYFDGFVPCLPPSPSPSLRHFLADLAEALNGGFPFLGHTPSAEDGRLVWETERTVPADPVSPLTHAGTLAEPESDPPALRRPVFPDDAGTPPPSQGSGTQRLSFVRTGRSRPAPLPDQPDVVFAAGLTPDEMLRRLGAVPGTVRPRDRRQAQRAVESAWAAHRPLVRAGERGGWAFATLEGGAAQFARPAVLRALSAGTRVVVLTRQGPEVALTFAEDGVPCPQERTRRVMSPRKPHTAGGSWARRLGVDLWPGSTAAYTRFLAVLEQEFGIIYDPAEEGPTELTGALLLPLLDDLPEAEDEPPARVGDFDLARLVESTPPQRLRVAVAAQLSRLASETGIDAYPEVAEALDRIHRGLPVRCDQGDPLGVRMRTLTAEVHAARELLRDDGTGPVSVSGEDLTAWVARDHAAHALREFVRLPLLAAAATILQQRASFRRDEGAEDVREA</sequence>
<dbReference type="SMART" id="SM00860">
    <property type="entry name" value="SMI1_KNR4"/>
    <property type="match status" value="1"/>
</dbReference>
<feature type="domain" description="Knr4/Smi1-like" evidence="2">
    <location>
        <begin position="31"/>
        <end position="156"/>
    </location>
</feature>
<dbReference type="Proteomes" id="UP001501115">
    <property type="component" value="Unassembled WGS sequence"/>
</dbReference>
<name>A0ABP8GDT1_9ACTN</name>
<comment type="caution">
    <text evidence="3">The sequence shown here is derived from an EMBL/GenBank/DDBJ whole genome shotgun (WGS) entry which is preliminary data.</text>
</comment>
<protein>
    <recommendedName>
        <fullName evidence="2">Knr4/Smi1-like domain-containing protein</fullName>
    </recommendedName>
</protein>
<feature type="region of interest" description="Disordered" evidence="1">
    <location>
        <begin position="188"/>
        <end position="234"/>
    </location>
</feature>